<gene>
    <name evidence="1" type="ORF">K3G42_027063</name>
</gene>
<evidence type="ECO:0000313" key="2">
    <source>
        <dbReference type="Proteomes" id="UP000827872"/>
    </source>
</evidence>
<accession>A0ACB8GC88</accession>
<reference evidence="1" key="1">
    <citation type="submission" date="2021-08" db="EMBL/GenBank/DDBJ databases">
        <title>The first chromosome-level gecko genome reveals the dynamic sex chromosomes of Neotropical dwarf geckos (Sphaerodactylidae: Sphaerodactylus).</title>
        <authorList>
            <person name="Pinto B.J."/>
            <person name="Keating S.E."/>
            <person name="Gamble T."/>
        </authorList>
    </citation>
    <scope>NUCLEOTIDE SEQUENCE</scope>
    <source>
        <strain evidence="1">TG3544</strain>
    </source>
</reference>
<evidence type="ECO:0000313" key="1">
    <source>
        <dbReference type="EMBL" id="KAH8017197.1"/>
    </source>
</evidence>
<dbReference type="EMBL" id="CM037614">
    <property type="protein sequence ID" value="KAH8017197.1"/>
    <property type="molecule type" value="Genomic_DNA"/>
</dbReference>
<sequence>MNALPELSKRAWERESTTIPRWQEDYLSGRNTIELIDLGAHWVNLGSSGLMAWAMLKCPMVKIKEGDLEIEHWDLLYIGWDQKAPGQPSIPMSRALSRKPAAKKKGSKCNPSDGEGMMLGPIDSEEKTSTEDNSES</sequence>
<proteinExistence type="predicted"/>
<protein>
    <submittedName>
        <fullName evidence="1">Uncharacterized protein</fullName>
    </submittedName>
</protein>
<dbReference type="Proteomes" id="UP000827872">
    <property type="component" value="Linkage Group LG01"/>
</dbReference>
<comment type="caution">
    <text evidence="1">The sequence shown here is derived from an EMBL/GenBank/DDBJ whole genome shotgun (WGS) entry which is preliminary data.</text>
</comment>
<organism evidence="1 2">
    <name type="scientific">Sphaerodactylus townsendi</name>
    <dbReference type="NCBI Taxonomy" id="933632"/>
    <lineage>
        <taxon>Eukaryota</taxon>
        <taxon>Metazoa</taxon>
        <taxon>Chordata</taxon>
        <taxon>Craniata</taxon>
        <taxon>Vertebrata</taxon>
        <taxon>Euteleostomi</taxon>
        <taxon>Lepidosauria</taxon>
        <taxon>Squamata</taxon>
        <taxon>Bifurcata</taxon>
        <taxon>Gekkota</taxon>
        <taxon>Sphaerodactylidae</taxon>
        <taxon>Sphaerodactylus</taxon>
    </lineage>
</organism>
<keyword evidence="2" id="KW-1185">Reference proteome</keyword>
<name>A0ACB8GC88_9SAUR</name>